<keyword evidence="3" id="KW-1003">Cell membrane</keyword>
<evidence type="ECO:0000256" key="2">
    <source>
        <dbReference type="ARBA" id="ARBA00023316"/>
    </source>
</evidence>
<dbReference type="NCBIfam" id="TIGR00413">
    <property type="entry name" value="rlpA"/>
    <property type="match status" value="1"/>
</dbReference>
<dbReference type="RefSeq" id="WP_246276919.1">
    <property type="nucleotide sequence ID" value="NZ_SRRZ01000093.1"/>
</dbReference>
<dbReference type="InterPro" id="IPR036908">
    <property type="entry name" value="RlpA-like_sf"/>
</dbReference>
<dbReference type="Proteomes" id="UP000702425">
    <property type="component" value="Unassembled WGS sequence"/>
</dbReference>
<keyword evidence="3" id="KW-0564">Palmitate</keyword>
<organism evidence="7 8">
    <name type="scientific">Microcoleus asticus IPMA8</name>
    <dbReference type="NCBI Taxonomy" id="2563858"/>
    <lineage>
        <taxon>Bacteria</taxon>
        <taxon>Bacillati</taxon>
        <taxon>Cyanobacteriota</taxon>
        <taxon>Cyanophyceae</taxon>
        <taxon>Oscillatoriophycideae</taxon>
        <taxon>Oscillatoriales</taxon>
        <taxon>Microcoleaceae</taxon>
        <taxon>Microcoleus</taxon>
        <taxon>Microcoleus asticus</taxon>
    </lineage>
</organism>
<keyword evidence="5" id="KW-0732">Signal</keyword>
<evidence type="ECO:0000313" key="7">
    <source>
        <dbReference type="EMBL" id="NQE36666.1"/>
    </source>
</evidence>
<dbReference type="InterPro" id="IPR034718">
    <property type="entry name" value="RlpA"/>
</dbReference>
<sequence>MALHKNGRMKEKFVGALLAVLLVPVVGTASSCHAQATGAGKQNSQASKQVISTEPSPQLNATRVEAQKVGQYQYQARADIDRDSIAKIQPHDLDGRPAATVYVRNIPVITFVNASPEKNTLLGETGDSKAGASSQMQVAGAKENPKVGNIANNDRIQEPDPVWRASSLAARLNQLARNNIDPNSITVKWEKGDRYIIQANGEDLVNINAETMLPDTTSDFSRDALQATNRLRRLLGNAPPLQEVAGKPQPESPVLSLGPVQVRLSGWASWYGPGFDGNLSASGERFNQNDLTAAHRHLPFGTRVMVRNLDNGRTVVVRINDRGPYVGDRLIDLSAGAASVLGMMSSGVARVEIEVIEPQQTTVGR</sequence>
<dbReference type="HAMAP" id="MF_02071">
    <property type="entry name" value="RlpA"/>
    <property type="match status" value="1"/>
</dbReference>
<evidence type="ECO:0000256" key="4">
    <source>
        <dbReference type="RuleBase" id="RU003495"/>
    </source>
</evidence>
<evidence type="ECO:0000256" key="1">
    <source>
        <dbReference type="ARBA" id="ARBA00023239"/>
    </source>
</evidence>
<dbReference type="SUPFAM" id="SSF50685">
    <property type="entry name" value="Barwin-like endoglucanases"/>
    <property type="match status" value="1"/>
</dbReference>
<keyword evidence="3" id="KW-0472">Membrane</keyword>
<protein>
    <recommendedName>
        <fullName evidence="3">Probable endolytic peptidoglycan transglycosylase RlpA</fullName>
        <ecNumber evidence="3">4.2.2.-</ecNumber>
    </recommendedName>
</protein>
<dbReference type="InterPro" id="IPR009009">
    <property type="entry name" value="RlpA-like_DPBB"/>
</dbReference>
<dbReference type="EMBL" id="SRRZ01000093">
    <property type="protein sequence ID" value="NQE36666.1"/>
    <property type="molecule type" value="Genomic_DNA"/>
</dbReference>
<accession>A0ABX2D285</accession>
<dbReference type="EC" id="4.2.2.-" evidence="3"/>
<gene>
    <name evidence="3 7" type="primary">rlpA</name>
    <name evidence="7" type="ORF">E5S67_04431</name>
</gene>
<proteinExistence type="inferred from homology"/>
<keyword evidence="2 3" id="KW-0961">Cell wall biogenesis/degradation</keyword>
<comment type="similarity">
    <text evidence="3 4">Belongs to the RlpA family.</text>
</comment>
<evidence type="ECO:0000256" key="3">
    <source>
        <dbReference type="HAMAP-Rule" id="MF_02071"/>
    </source>
</evidence>
<keyword evidence="8" id="KW-1185">Reference proteome</keyword>
<dbReference type="PANTHER" id="PTHR34183:SF8">
    <property type="entry name" value="ENDOLYTIC PEPTIDOGLYCAN TRANSGLYCOSYLASE RLPA-RELATED"/>
    <property type="match status" value="1"/>
</dbReference>
<comment type="function">
    <text evidence="3">Lytic transglycosylase with a strong preference for naked glycan strands that lack stem peptides.</text>
</comment>
<evidence type="ECO:0000313" key="8">
    <source>
        <dbReference type="Proteomes" id="UP000702425"/>
    </source>
</evidence>
<comment type="subcellular location">
    <subcellularLocation>
        <location evidence="3">Cell membrane</location>
        <topology evidence="3">Lipid-anchor</topology>
    </subcellularLocation>
</comment>
<feature type="chain" id="PRO_5047072527" description="Probable endolytic peptidoglycan transglycosylase RlpA" evidence="5">
    <location>
        <begin position="35"/>
        <end position="365"/>
    </location>
</feature>
<evidence type="ECO:0000256" key="5">
    <source>
        <dbReference type="SAM" id="SignalP"/>
    </source>
</evidence>
<reference evidence="7 8" key="1">
    <citation type="journal article" date="2020" name="Sci. Rep.">
        <title>A novel cyanobacterial geosmin producer, revising GeoA distribution and dispersion patterns in Bacteria.</title>
        <authorList>
            <person name="Churro C."/>
            <person name="Semedo-Aguiar A.P."/>
            <person name="Silva A.D."/>
            <person name="Pereira-Leal J.B."/>
            <person name="Leite R.B."/>
        </authorList>
    </citation>
    <scope>NUCLEOTIDE SEQUENCE [LARGE SCALE GENOMIC DNA]</scope>
    <source>
        <strain evidence="7 8">IPMA8</strain>
    </source>
</reference>
<comment type="caution">
    <text evidence="7">The sequence shown here is derived from an EMBL/GenBank/DDBJ whole genome shotgun (WGS) entry which is preliminary data.</text>
</comment>
<dbReference type="Pfam" id="PF03330">
    <property type="entry name" value="DPBB_1"/>
    <property type="match status" value="1"/>
</dbReference>
<feature type="signal peptide" evidence="5">
    <location>
        <begin position="1"/>
        <end position="34"/>
    </location>
</feature>
<dbReference type="PROSITE" id="PS51257">
    <property type="entry name" value="PROKAR_LIPOPROTEIN"/>
    <property type="match status" value="1"/>
</dbReference>
<keyword evidence="1 3" id="KW-0456">Lyase</keyword>
<dbReference type="InterPro" id="IPR012997">
    <property type="entry name" value="RplA"/>
</dbReference>
<feature type="domain" description="RlpA-like protein double-psi beta-barrel" evidence="6">
    <location>
        <begin position="266"/>
        <end position="353"/>
    </location>
</feature>
<dbReference type="Gene3D" id="2.40.40.10">
    <property type="entry name" value="RlpA-like domain"/>
    <property type="match status" value="1"/>
</dbReference>
<dbReference type="PANTHER" id="PTHR34183">
    <property type="entry name" value="ENDOLYTIC PEPTIDOGLYCAN TRANSGLYCOSYLASE RLPA"/>
    <property type="match status" value="1"/>
</dbReference>
<name>A0ABX2D285_9CYAN</name>
<dbReference type="GO" id="GO:0016829">
    <property type="term" value="F:lyase activity"/>
    <property type="evidence" value="ECO:0007669"/>
    <property type="project" value="UniProtKB-KW"/>
</dbReference>
<dbReference type="CDD" id="cd22268">
    <property type="entry name" value="DPBB_RlpA-like"/>
    <property type="match status" value="1"/>
</dbReference>
<keyword evidence="3" id="KW-0449">Lipoprotein</keyword>
<evidence type="ECO:0000259" key="6">
    <source>
        <dbReference type="Pfam" id="PF03330"/>
    </source>
</evidence>